<feature type="region of interest" description="Disordered" evidence="10">
    <location>
        <begin position="140"/>
        <end position="182"/>
    </location>
</feature>
<evidence type="ECO:0000256" key="6">
    <source>
        <dbReference type="ARBA" id="ARBA00023163"/>
    </source>
</evidence>
<comment type="function">
    <text evidence="9">Transcription factor that binds specifically to a 5'-AA[AG]G-3' consensus core sequence.</text>
</comment>
<dbReference type="GO" id="GO:0003677">
    <property type="term" value="F:DNA binding"/>
    <property type="evidence" value="ECO:0007669"/>
    <property type="project" value="UniProtKB-UniRule"/>
</dbReference>
<evidence type="ECO:0000256" key="4">
    <source>
        <dbReference type="ARBA" id="ARBA00023015"/>
    </source>
</evidence>
<keyword evidence="3 9" id="KW-0862">Zinc</keyword>
<protein>
    <recommendedName>
        <fullName evidence="9">Dof zinc finger protein</fullName>
    </recommendedName>
</protein>
<keyword evidence="5 8" id="KW-0238">DNA-binding</keyword>
<dbReference type="PANTHER" id="PTHR31992:SF285">
    <property type="entry name" value="DOF ZINC FINGER PROTEIN DOF4.6"/>
    <property type="match status" value="1"/>
</dbReference>
<keyword evidence="2 8" id="KW-0863">Zinc-finger</keyword>
<dbReference type="Pfam" id="PF02701">
    <property type="entry name" value="Zn_ribbon_Dof"/>
    <property type="match status" value="1"/>
</dbReference>
<evidence type="ECO:0000256" key="10">
    <source>
        <dbReference type="SAM" id="MobiDB-lite"/>
    </source>
</evidence>
<feature type="region of interest" description="Disordered" evidence="10">
    <location>
        <begin position="68"/>
        <end position="94"/>
    </location>
</feature>
<feature type="domain" description="Dof-type" evidence="11">
    <location>
        <begin position="99"/>
        <end position="153"/>
    </location>
</feature>
<dbReference type="InterPro" id="IPR003851">
    <property type="entry name" value="Znf_Dof"/>
</dbReference>
<keyword evidence="7 8" id="KW-0539">Nucleus</keyword>
<accession>A0AAD3TE33</accession>
<comment type="subcellular location">
    <subcellularLocation>
        <location evidence="8 9">Nucleus</location>
    </subcellularLocation>
</comment>
<evidence type="ECO:0000256" key="8">
    <source>
        <dbReference type="PROSITE-ProRule" id="PRU00071"/>
    </source>
</evidence>
<feature type="compositionally biased region" description="Polar residues" evidence="10">
    <location>
        <begin position="70"/>
        <end position="86"/>
    </location>
</feature>
<evidence type="ECO:0000256" key="9">
    <source>
        <dbReference type="RuleBase" id="RU369094"/>
    </source>
</evidence>
<dbReference type="PROSITE" id="PS01361">
    <property type="entry name" value="ZF_DOF_1"/>
    <property type="match status" value="1"/>
</dbReference>
<dbReference type="InterPro" id="IPR045174">
    <property type="entry name" value="Dof"/>
</dbReference>
<evidence type="ECO:0000256" key="1">
    <source>
        <dbReference type="ARBA" id="ARBA00022723"/>
    </source>
</evidence>
<evidence type="ECO:0000256" key="7">
    <source>
        <dbReference type="ARBA" id="ARBA00023242"/>
    </source>
</evidence>
<proteinExistence type="predicted"/>
<evidence type="ECO:0000256" key="2">
    <source>
        <dbReference type="ARBA" id="ARBA00022771"/>
    </source>
</evidence>
<evidence type="ECO:0000313" key="12">
    <source>
        <dbReference type="EMBL" id="GMH26732.1"/>
    </source>
</evidence>
<feature type="compositionally biased region" description="Polar residues" evidence="10">
    <location>
        <begin position="167"/>
        <end position="176"/>
    </location>
</feature>
<evidence type="ECO:0000259" key="11">
    <source>
        <dbReference type="PROSITE" id="PS50884"/>
    </source>
</evidence>
<evidence type="ECO:0000313" key="13">
    <source>
        <dbReference type="Proteomes" id="UP001279734"/>
    </source>
</evidence>
<dbReference type="EMBL" id="BSYO01000031">
    <property type="protein sequence ID" value="GMH26732.1"/>
    <property type="molecule type" value="Genomic_DNA"/>
</dbReference>
<dbReference type="GO" id="GO:0003700">
    <property type="term" value="F:DNA-binding transcription factor activity"/>
    <property type="evidence" value="ECO:0007669"/>
    <property type="project" value="UniProtKB-UniRule"/>
</dbReference>
<name>A0AAD3TE33_NEPGR</name>
<dbReference type="AlphaFoldDB" id="A0AAD3TE33"/>
<sequence>MTGRNNPRYGTGEGILDASASDHLLKQTDSITHKYKKRKKNPSSPPQSSSSSMDTAQWPQEIMMKPTEDMVTNNPCSTTKAAASTSLERKLRPKREQALSCPRCNSTNTKFCYYNNYSLTQPRYFCKGCRRYWTDGGSLRNIPIGGGSRKNKRSPPSSKIKLPDLVTASNSSSNPSKIHDGQDLNLGFFPPNPEFRGFCEFIQLPHIERLPPHSHFPTNSTTSSCANAASISAMELLNGLTSSRELMTSFLSMPTISYPNSVFSSGFALQGDFKPNVEGIGSGYGNDGDLQGLQETSNGRLLFPFIEDLKQVSSVSEEDNQQGREQGNSTGYWSGMMGGAGSW</sequence>
<keyword evidence="6 9" id="KW-0804">Transcription</keyword>
<dbReference type="GO" id="GO:0005634">
    <property type="term" value="C:nucleus"/>
    <property type="evidence" value="ECO:0007669"/>
    <property type="project" value="UniProtKB-SubCell"/>
</dbReference>
<feature type="region of interest" description="Disordered" evidence="10">
    <location>
        <begin position="313"/>
        <end position="343"/>
    </location>
</feature>
<organism evidence="12 13">
    <name type="scientific">Nepenthes gracilis</name>
    <name type="common">Slender pitcher plant</name>
    <dbReference type="NCBI Taxonomy" id="150966"/>
    <lineage>
        <taxon>Eukaryota</taxon>
        <taxon>Viridiplantae</taxon>
        <taxon>Streptophyta</taxon>
        <taxon>Embryophyta</taxon>
        <taxon>Tracheophyta</taxon>
        <taxon>Spermatophyta</taxon>
        <taxon>Magnoliopsida</taxon>
        <taxon>eudicotyledons</taxon>
        <taxon>Gunneridae</taxon>
        <taxon>Pentapetalae</taxon>
        <taxon>Caryophyllales</taxon>
        <taxon>Nepenthaceae</taxon>
        <taxon>Nepenthes</taxon>
    </lineage>
</organism>
<dbReference type="PROSITE" id="PS50884">
    <property type="entry name" value="ZF_DOF_2"/>
    <property type="match status" value="1"/>
</dbReference>
<reference evidence="12" key="1">
    <citation type="submission" date="2023-05" db="EMBL/GenBank/DDBJ databases">
        <title>Nepenthes gracilis genome sequencing.</title>
        <authorList>
            <person name="Fukushima K."/>
        </authorList>
    </citation>
    <scope>NUCLEOTIDE SEQUENCE</scope>
    <source>
        <strain evidence="12">SING2019-196</strain>
    </source>
</reference>
<keyword evidence="1 9" id="KW-0479">Metal-binding</keyword>
<dbReference type="Proteomes" id="UP001279734">
    <property type="component" value="Unassembled WGS sequence"/>
</dbReference>
<feature type="compositionally biased region" description="Polar residues" evidence="10">
    <location>
        <begin position="323"/>
        <end position="332"/>
    </location>
</feature>
<keyword evidence="13" id="KW-1185">Reference proteome</keyword>
<keyword evidence="4 9" id="KW-0805">Transcription regulation</keyword>
<feature type="region of interest" description="Disordered" evidence="10">
    <location>
        <begin position="1"/>
        <end position="55"/>
    </location>
</feature>
<comment type="caution">
    <text evidence="12">The sequence shown here is derived from an EMBL/GenBank/DDBJ whole genome shotgun (WGS) entry which is preliminary data.</text>
</comment>
<evidence type="ECO:0000256" key="3">
    <source>
        <dbReference type="ARBA" id="ARBA00022833"/>
    </source>
</evidence>
<dbReference type="PANTHER" id="PTHR31992">
    <property type="entry name" value="DOF ZINC FINGER PROTEIN DOF1.4-RELATED"/>
    <property type="match status" value="1"/>
</dbReference>
<evidence type="ECO:0000256" key="5">
    <source>
        <dbReference type="ARBA" id="ARBA00023125"/>
    </source>
</evidence>
<dbReference type="GO" id="GO:0008270">
    <property type="term" value="F:zinc ion binding"/>
    <property type="evidence" value="ECO:0007669"/>
    <property type="project" value="UniProtKB-KW"/>
</dbReference>
<gene>
    <name evidence="12" type="ORF">Nepgr_028575</name>
</gene>